<dbReference type="GO" id="GO:0042802">
    <property type="term" value="F:identical protein binding"/>
    <property type="evidence" value="ECO:0007669"/>
    <property type="project" value="InterPro"/>
</dbReference>
<name>A0A2U1ST49_METSR</name>
<dbReference type="AlphaFoldDB" id="A0A2U1ST49"/>
<dbReference type="InterPro" id="IPR014596">
    <property type="entry name" value="UCP035836"/>
</dbReference>
<dbReference type="PANTHER" id="PTHR44216">
    <property type="entry name" value="PROTEIN O-MANNOSYL-TRANSFERASE TMTC2"/>
    <property type="match status" value="1"/>
</dbReference>
<comment type="caution">
    <text evidence="4">The sequence shown here is derived from an EMBL/GenBank/DDBJ whole genome shotgun (WGS) entry which is preliminary data.</text>
</comment>
<feature type="repeat" description="TPR" evidence="1">
    <location>
        <begin position="146"/>
        <end position="179"/>
    </location>
</feature>
<dbReference type="Proteomes" id="UP000245137">
    <property type="component" value="Unassembled WGS sequence"/>
</dbReference>
<accession>A0A2U1ST49</accession>
<dbReference type="OrthoDB" id="422579at2"/>
<dbReference type="Pfam" id="PF07721">
    <property type="entry name" value="TPR_4"/>
    <property type="match status" value="1"/>
</dbReference>
<dbReference type="Gene3D" id="1.25.40.10">
    <property type="entry name" value="Tetratricopeptide repeat domain"/>
    <property type="match status" value="1"/>
</dbReference>
<dbReference type="InterPro" id="IPR011990">
    <property type="entry name" value="TPR-like_helical_dom_sf"/>
</dbReference>
<feature type="chain" id="PRO_5015402148" evidence="3">
    <location>
        <begin position="31"/>
        <end position="298"/>
    </location>
</feature>
<gene>
    <name evidence="4" type="ORF">C5689_06875</name>
</gene>
<dbReference type="SUPFAM" id="SSF48452">
    <property type="entry name" value="TPR-like"/>
    <property type="match status" value="1"/>
</dbReference>
<feature type="signal peptide" evidence="3">
    <location>
        <begin position="1"/>
        <end position="30"/>
    </location>
</feature>
<dbReference type="PANTHER" id="PTHR44216:SF3">
    <property type="entry name" value="PROTEIN O-MANNOSYL-TRANSFERASE TMTC2"/>
    <property type="match status" value="1"/>
</dbReference>
<feature type="region of interest" description="Disordered" evidence="2">
    <location>
        <begin position="270"/>
        <end position="298"/>
    </location>
</feature>
<dbReference type="EMBL" id="PUIV01000006">
    <property type="protein sequence ID" value="PWB94772.1"/>
    <property type="molecule type" value="Genomic_DNA"/>
</dbReference>
<dbReference type="InterPro" id="IPR052384">
    <property type="entry name" value="TMTC_O-mannosyltransferase"/>
</dbReference>
<organism evidence="4 5">
    <name type="scientific">Methylosinus sporium</name>
    <dbReference type="NCBI Taxonomy" id="428"/>
    <lineage>
        <taxon>Bacteria</taxon>
        <taxon>Pseudomonadati</taxon>
        <taxon>Pseudomonadota</taxon>
        <taxon>Alphaproteobacteria</taxon>
        <taxon>Hyphomicrobiales</taxon>
        <taxon>Methylocystaceae</taxon>
        <taxon>Methylosinus</taxon>
    </lineage>
</organism>
<keyword evidence="1" id="KW-0802">TPR repeat</keyword>
<evidence type="ECO:0000313" key="5">
    <source>
        <dbReference type="Proteomes" id="UP000245137"/>
    </source>
</evidence>
<reference evidence="4 5" key="1">
    <citation type="journal article" date="2018" name="Appl. Microbiol. Biotechnol.">
        <title>Co-cultivation of the strictly anaerobic methanogen Methanosarcina barkeri with aerobic methanotrophs in an oxygen-limited membrane bioreactor.</title>
        <authorList>
            <person name="In 't Zandt M.H."/>
            <person name="van den Bosch T.J.M."/>
            <person name="Rijkers R."/>
            <person name="van Kessel M.A.H.J."/>
            <person name="Jetten M.S.M."/>
            <person name="Welte C.U."/>
        </authorList>
    </citation>
    <scope>NUCLEOTIDE SEQUENCE [LARGE SCALE GENOMIC DNA]</scope>
    <source>
        <strain evidence="4 5">DSM 17706</strain>
    </source>
</reference>
<dbReference type="InterPro" id="IPR011717">
    <property type="entry name" value="TPR-4"/>
</dbReference>
<dbReference type="SMART" id="SM00028">
    <property type="entry name" value="TPR"/>
    <property type="match status" value="2"/>
</dbReference>
<sequence>MFSSNFVASRRRSAPSALAICALLALSGCAQPFSDVTGSIGAGSLGATRRAELPTDEAQLRRFAEEWGHRFDADPKNKSVALTYARALHALDRNVQAVAVLQGLAIRYPDDLAVLGAYGKSLADAGRLREAADVLSRAHTPERPDWSVLSAQGSIADQLGHHEEARDYYQTALKIKPDDPKVLSNLGLSYALSKQLPQAESTLLTAAAQPAADMRVRQNLALVLALQGKFDEAENWSRYDLSPIDAAANVASIRQMIAQSNSWREIQIYSEKTKRKSAETPAPRGKLGALTSSATSPE</sequence>
<dbReference type="Pfam" id="PF13414">
    <property type="entry name" value="TPR_11"/>
    <property type="match status" value="1"/>
</dbReference>
<dbReference type="RefSeq" id="WP_108916525.1">
    <property type="nucleotide sequence ID" value="NZ_BGJY01000015.1"/>
</dbReference>
<dbReference type="InterPro" id="IPR019734">
    <property type="entry name" value="TPR_rpt"/>
</dbReference>
<evidence type="ECO:0000256" key="3">
    <source>
        <dbReference type="SAM" id="SignalP"/>
    </source>
</evidence>
<dbReference type="PROSITE" id="PS50005">
    <property type="entry name" value="TPR"/>
    <property type="match status" value="1"/>
</dbReference>
<dbReference type="PIRSF" id="PIRSF035836">
    <property type="entry name" value="UCP035836"/>
    <property type="match status" value="1"/>
</dbReference>
<protein>
    <submittedName>
        <fullName evidence="4">Uncharacterized protein</fullName>
    </submittedName>
</protein>
<evidence type="ECO:0000256" key="1">
    <source>
        <dbReference type="PROSITE-ProRule" id="PRU00339"/>
    </source>
</evidence>
<keyword evidence="3" id="KW-0732">Signal</keyword>
<dbReference type="GO" id="GO:0035269">
    <property type="term" value="P:protein O-linked glycosylation via mannose"/>
    <property type="evidence" value="ECO:0007669"/>
    <property type="project" value="TreeGrafter"/>
</dbReference>
<proteinExistence type="predicted"/>
<dbReference type="GO" id="GO:0000030">
    <property type="term" value="F:mannosyltransferase activity"/>
    <property type="evidence" value="ECO:0007669"/>
    <property type="project" value="TreeGrafter"/>
</dbReference>
<evidence type="ECO:0000256" key="2">
    <source>
        <dbReference type="SAM" id="MobiDB-lite"/>
    </source>
</evidence>
<keyword evidence="5" id="KW-1185">Reference proteome</keyword>
<evidence type="ECO:0000313" key="4">
    <source>
        <dbReference type="EMBL" id="PWB94772.1"/>
    </source>
</evidence>